<evidence type="ECO:0000313" key="1">
    <source>
        <dbReference type="EMBL" id="CAD8168482.1"/>
    </source>
</evidence>
<name>A0A8S1UX94_9CILI</name>
<proteinExistence type="predicted"/>
<dbReference type="AlphaFoldDB" id="A0A8S1UX94"/>
<sequence>MEFQIIKQKKYQFLNKVSGIDNLFMIVSIKNAASIDFHEINFLFLKYNNSFKYQKLFYIIYQTHISYIIYNQMLIFQLKNWQHSQRLQNISIWKRCCRLCALLRRLRIMNTLANALSILVTKPGDQNLCVENHDTKNNSTQYKIYLRSAYHYENGILLNSIRFDVLSESFDGGDHVDAASLNSISQQHLLILKKKKNI</sequence>
<keyword evidence="2" id="KW-1185">Reference proteome</keyword>
<accession>A0A8S1UX94</accession>
<comment type="caution">
    <text evidence="1">The sequence shown here is derived from an EMBL/GenBank/DDBJ whole genome shotgun (WGS) entry which is preliminary data.</text>
</comment>
<organism evidence="1 2">
    <name type="scientific">Paramecium pentaurelia</name>
    <dbReference type="NCBI Taxonomy" id="43138"/>
    <lineage>
        <taxon>Eukaryota</taxon>
        <taxon>Sar</taxon>
        <taxon>Alveolata</taxon>
        <taxon>Ciliophora</taxon>
        <taxon>Intramacronucleata</taxon>
        <taxon>Oligohymenophorea</taxon>
        <taxon>Peniculida</taxon>
        <taxon>Parameciidae</taxon>
        <taxon>Paramecium</taxon>
    </lineage>
</organism>
<dbReference type="Proteomes" id="UP000689195">
    <property type="component" value="Unassembled WGS sequence"/>
</dbReference>
<gene>
    <name evidence="1" type="ORF">PPENT_87.1.T0490136</name>
</gene>
<protein>
    <submittedName>
        <fullName evidence="1">Uncharacterized protein</fullName>
    </submittedName>
</protein>
<evidence type="ECO:0000313" key="2">
    <source>
        <dbReference type="Proteomes" id="UP000689195"/>
    </source>
</evidence>
<reference evidence="1" key="1">
    <citation type="submission" date="2021-01" db="EMBL/GenBank/DDBJ databases">
        <authorList>
            <consortium name="Genoscope - CEA"/>
            <person name="William W."/>
        </authorList>
    </citation>
    <scope>NUCLEOTIDE SEQUENCE</scope>
</reference>
<dbReference type="EMBL" id="CAJJDO010000049">
    <property type="protein sequence ID" value="CAD8168482.1"/>
    <property type="molecule type" value="Genomic_DNA"/>
</dbReference>